<dbReference type="GO" id="GO:0006351">
    <property type="term" value="P:DNA-templated transcription"/>
    <property type="evidence" value="ECO:0007669"/>
    <property type="project" value="InterPro"/>
</dbReference>
<dbReference type="PANTHER" id="PTHR47540:SF1">
    <property type="entry name" value="ACTIVATOR OF STRESS GENES 1-RELATED"/>
    <property type="match status" value="1"/>
</dbReference>
<keyword evidence="2" id="KW-0479">Metal-binding</keyword>
<feature type="region of interest" description="Disordered" evidence="8">
    <location>
        <begin position="679"/>
        <end position="789"/>
    </location>
</feature>
<evidence type="ECO:0000256" key="2">
    <source>
        <dbReference type="ARBA" id="ARBA00022723"/>
    </source>
</evidence>
<dbReference type="CDD" id="cd00067">
    <property type="entry name" value="GAL4"/>
    <property type="match status" value="1"/>
</dbReference>
<dbReference type="PROSITE" id="PS00463">
    <property type="entry name" value="ZN2_CY6_FUNGAL_1"/>
    <property type="match status" value="1"/>
</dbReference>
<evidence type="ECO:0000259" key="10">
    <source>
        <dbReference type="PROSITE" id="PS50048"/>
    </source>
</evidence>
<keyword evidence="9" id="KW-0812">Transmembrane</keyword>
<comment type="caution">
    <text evidence="11">The sequence shown here is derived from an EMBL/GenBank/DDBJ whole genome shotgun (WGS) entry which is preliminary data.</text>
</comment>
<gene>
    <name evidence="11" type="ORF">BGAL_0671g00050</name>
</gene>
<evidence type="ECO:0000313" key="11">
    <source>
        <dbReference type="EMBL" id="THV44329.1"/>
    </source>
</evidence>
<organism evidence="11 12">
    <name type="scientific">Botrytis galanthina</name>
    <dbReference type="NCBI Taxonomy" id="278940"/>
    <lineage>
        <taxon>Eukaryota</taxon>
        <taxon>Fungi</taxon>
        <taxon>Dikarya</taxon>
        <taxon>Ascomycota</taxon>
        <taxon>Pezizomycotina</taxon>
        <taxon>Leotiomycetes</taxon>
        <taxon>Helotiales</taxon>
        <taxon>Sclerotiniaceae</taxon>
        <taxon>Botrytis</taxon>
    </lineage>
</organism>
<dbReference type="EMBL" id="PQXL01000667">
    <property type="protein sequence ID" value="THV44329.1"/>
    <property type="molecule type" value="Genomic_DNA"/>
</dbReference>
<dbReference type="InterPro" id="IPR007219">
    <property type="entry name" value="XnlR_reg_dom"/>
</dbReference>
<dbReference type="CDD" id="cd12148">
    <property type="entry name" value="fungal_TF_MHR"/>
    <property type="match status" value="1"/>
</dbReference>
<dbReference type="Proteomes" id="UP000308671">
    <property type="component" value="Unassembled WGS sequence"/>
</dbReference>
<feature type="compositionally biased region" description="Low complexity" evidence="8">
    <location>
        <begin position="9"/>
        <end position="24"/>
    </location>
</feature>
<dbReference type="GO" id="GO:0045944">
    <property type="term" value="P:positive regulation of transcription by RNA polymerase II"/>
    <property type="evidence" value="ECO:0007669"/>
    <property type="project" value="TreeGrafter"/>
</dbReference>
<evidence type="ECO:0000256" key="4">
    <source>
        <dbReference type="ARBA" id="ARBA00023015"/>
    </source>
</evidence>
<feature type="domain" description="Zn(2)-C6 fungal-type" evidence="10">
    <location>
        <begin position="61"/>
        <end position="90"/>
    </location>
</feature>
<dbReference type="AlphaFoldDB" id="A0A4S8QS85"/>
<evidence type="ECO:0000256" key="9">
    <source>
        <dbReference type="SAM" id="Phobius"/>
    </source>
</evidence>
<dbReference type="SMART" id="SM00906">
    <property type="entry name" value="Fungal_trans"/>
    <property type="match status" value="1"/>
</dbReference>
<keyword evidence="4" id="KW-0805">Transcription regulation</keyword>
<dbReference type="SUPFAM" id="SSF57701">
    <property type="entry name" value="Zn2/Cys6 DNA-binding domain"/>
    <property type="match status" value="1"/>
</dbReference>
<accession>A0A4S8QS85</accession>
<dbReference type="PROSITE" id="PS50048">
    <property type="entry name" value="ZN2_CY6_FUNGAL_2"/>
    <property type="match status" value="1"/>
</dbReference>
<feature type="compositionally biased region" description="Polar residues" evidence="8">
    <location>
        <begin position="770"/>
        <end position="789"/>
    </location>
</feature>
<dbReference type="GO" id="GO:0008270">
    <property type="term" value="F:zinc ion binding"/>
    <property type="evidence" value="ECO:0007669"/>
    <property type="project" value="InterPro"/>
</dbReference>
<feature type="compositionally biased region" description="Low complexity" evidence="8">
    <location>
        <begin position="144"/>
        <end position="163"/>
    </location>
</feature>
<dbReference type="Pfam" id="PF00172">
    <property type="entry name" value="Zn_clus"/>
    <property type="match status" value="1"/>
</dbReference>
<evidence type="ECO:0000256" key="7">
    <source>
        <dbReference type="ARBA" id="ARBA00023242"/>
    </source>
</evidence>
<evidence type="ECO:0000256" key="8">
    <source>
        <dbReference type="SAM" id="MobiDB-lite"/>
    </source>
</evidence>
<dbReference type="GO" id="GO:0005634">
    <property type="term" value="C:nucleus"/>
    <property type="evidence" value="ECO:0007669"/>
    <property type="project" value="UniProtKB-SubCell"/>
</dbReference>
<dbReference type="InterPro" id="IPR001138">
    <property type="entry name" value="Zn2Cys6_DnaBD"/>
</dbReference>
<dbReference type="Pfam" id="PF04082">
    <property type="entry name" value="Fungal_trans"/>
    <property type="match status" value="1"/>
</dbReference>
<evidence type="ECO:0000256" key="3">
    <source>
        <dbReference type="ARBA" id="ARBA00022833"/>
    </source>
</evidence>
<evidence type="ECO:0000313" key="12">
    <source>
        <dbReference type="Proteomes" id="UP000308671"/>
    </source>
</evidence>
<name>A0A4S8QS85_9HELO</name>
<feature type="compositionally biased region" description="Polar residues" evidence="8">
    <location>
        <begin position="727"/>
        <end position="761"/>
    </location>
</feature>
<keyword evidence="9" id="KW-0472">Membrane</keyword>
<feature type="region of interest" description="Disordered" evidence="8">
    <location>
        <begin position="144"/>
        <end position="169"/>
    </location>
</feature>
<dbReference type="GO" id="GO:0000981">
    <property type="term" value="F:DNA-binding transcription factor activity, RNA polymerase II-specific"/>
    <property type="evidence" value="ECO:0007669"/>
    <property type="project" value="InterPro"/>
</dbReference>
<keyword evidence="7" id="KW-0539">Nucleus</keyword>
<keyword evidence="9" id="KW-1133">Transmembrane helix</keyword>
<keyword evidence="6" id="KW-0804">Transcription</keyword>
<dbReference type="PANTHER" id="PTHR47540">
    <property type="entry name" value="THIAMINE REPRESSIBLE GENES REGULATORY PROTEIN THI5"/>
    <property type="match status" value="1"/>
</dbReference>
<keyword evidence="3" id="KW-0862">Zinc</keyword>
<dbReference type="InterPro" id="IPR051711">
    <property type="entry name" value="Stress_Response_Reg"/>
</dbReference>
<feature type="transmembrane region" description="Helical" evidence="9">
    <location>
        <begin position="612"/>
        <end position="632"/>
    </location>
</feature>
<sequence>MSGTSTDKQPQSQPAQTQSSQETPLSPNQSSPDLEPAEDWPAPSSQPRPAPLQKRRRVTRACDECRRKKIKCDGKQPCTHCTVYSYDCTYDQPSNRRRNPAPQYVESLELRLQRAESIIKAYLPNINLNDPNIDAASLLHRQVAPTTPSTTSSMPSATPQQPQLSEEDAQLRSMIESTGQLDLDERGNWDFHGGSSGTVFVRRLREQFGSLLGSPNLLPKPPRAQMPPTFDSPRSSTDSPYDSGLPNTMDLPPREVAMSLCEDSLHCACCLLRFVHEPSFYEMLNRIYDLPPDSFGDEEHKFLPLLYMALALGCMFSSQPSNSTDPDGKKYKSSMDQGFKFYKAARQMMDLTDCRDMTSLQTIIFMTLFLQATSNLSICYSYIGLALRSALRIGLHRSLSGNFNPIERETRKRVFWIIRKLDTYVSAILGFPIMLSSDDIDQDMPIEVDDEYITKDAILPMPPGKMSLFVASNAHTRLMGITSKVIKHIYPIKGLEQSISGNSKASYTISHSKIREIEKDLADWLDMLPMGLRPGGDGPPELIRIQQLLRLAYAHVQMMLYRPFLHYVSGKSCAGKTIDERSYACAAAGVSVARNIIHITAEMKKQGLLVGAYWFTMYTTFFSVISLVYYVLENPDKSGAAEILADANDGKDALIGLAQRSMAADRCSETLKPLFEQLPEKLKNRSVSAPSKKKRSAPSSTQPTHHSSPEIPRPNSSHFTPIPRATTFPQTPTSLHTSGLPMQNLSNRFHMNTASNPNLRQGFQDLVSPSDLSTAGTPESTASTSHSIPQYGVQNQFNANNSIPYLTGLMFPSTDPFAYPNQPMMEFDAQIMKQENDIDNTRAQQMYMGGGGAGTGNGMFDDLEGQLFGPLPPYMMQAQHGFDMSGAGPGGGNGGVSGGGMGGMMHGTNTTTNTSGAGGTGFNPQNMVYSTGMNLDGIFDNVGGDTRGAGSEWGGMGGQGFR</sequence>
<keyword evidence="5" id="KW-0238">DNA-binding</keyword>
<feature type="region of interest" description="Disordered" evidence="8">
    <location>
        <begin position="212"/>
        <end position="249"/>
    </location>
</feature>
<evidence type="ECO:0000256" key="5">
    <source>
        <dbReference type="ARBA" id="ARBA00023125"/>
    </source>
</evidence>
<feature type="region of interest" description="Disordered" evidence="8">
    <location>
        <begin position="1"/>
        <end position="57"/>
    </location>
</feature>
<keyword evidence="12" id="KW-1185">Reference proteome</keyword>
<feature type="compositionally biased region" description="Low complexity" evidence="8">
    <location>
        <begin position="697"/>
        <end position="706"/>
    </location>
</feature>
<feature type="transmembrane region" description="Helical" evidence="9">
    <location>
        <begin position="363"/>
        <end position="387"/>
    </location>
</feature>
<dbReference type="GO" id="GO:0043565">
    <property type="term" value="F:sequence-specific DNA binding"/>
    <property type="evidence" value="ECO:0007669"/>
    <property type="project" value="TreeGrafter"/>
</dbReference>
<dbReference type="Gene3D" id="4.10.240.10">
    <property type="entry name" value="Zn(2)-C6 fungal-type DNA-binding domain"/>
    <property type="match status" value="1"/>
</dbReference>
<dbReference type="InterPro" id="IPR036864">
    <property type="entry name" value="Zn2-C6_fun-type_DNA-bd_sf"/>
</dbReference>
<dbReference type="SMART" id="SM00066">
    <property type="entry name" value="GAL4"/>
    <property type="match status" value="1"/>
</dbReference>
<proteinExistence type="predicted"/>
<dbReference type="OrthoDB" id="422427at2759"/>
<comment type="subcellular location">
    <subcellularLocation>
        <location evidence="1">Nucleus</location>
    </subcellularLocation>
</comment>
<evidence type="ECO:0000256" key="1">
    <source>
        <dbReference type="ARBA" id="ARBA00004123"/>
    </source>
</evidence>
<protein>
    <recommendedName>
        <fullName evidence="10">Zn(2)-C6 fungal-type domain-containing protein</fullName>
    </recommendedName>
</protein>
<reference evidence="11 12" key="1">
    <citation type="submission" date="2017-12" db="EMBL/GenBank/DDBJ databases">
        <title>Comparative genomics of Botrytis spp.</title>
        <authorList>
            <person name="Valero-Jimenez C.A."/>
            <person name="Tapia P."/>
            <person name="Veloso J."/>
            <person name="Silva-Moreno E."/>
            <person name="Staats M."/>
            <person name="Valdes J.H."/>
            <person name="Van Kan J.A.L."/>
        </authorList>
    </citation>
    <scope>NUCLEOTIDE SEQUENCE [LARGE SCALE GENOMIC DNA]</scope>
    <source>
        <strain evidence="11 12">MUCL435</strain>
    </source>
</reference>
<evidence type="ECO:0000256" key="6">
    <source>
        <dbReference type="ARBA" id="ARBA00023163"/>
    </source>
</evidence>